<evidence type="ECO:0000313" key="5">
    <source>
        <dbReference type="EMBL" id="MCM2565725.1"/>
    </source>
</evidence>
<evidence type="ECO:0000259" key="4">
    <source>
        <dbReference type="Pfam" id="PF01494"/>
    </source>
</evidence>
<keyword evidence="3" id="KW-0274">FAD</keyword>
<dbReference type="Gene3D" id="3.30.70.2450">
    <property type="match status" value="1"/>
</dbReference>
<keyword evidence="6" id="KW-1185">Reference proteome</keyword>
<dbReference type="GO" id="GO:0004497">
    <property type="term" value="F:monooxygenase activity"/>
    <property type="evidence" value="ECO:0007669"/>
    <property type="project" value="UniProtKB-KW"/>
</dbReference>
<evidence type="ECO:0000256" key="3">
    <source>
        <dbReference type="ARBA" id="ARBA00022827"/>
    </source>
</evidence>
<proteinExistence type="predicted"/>
<evidence type="ECO:0000256" key="1">
    <source>
        <dbReference type="ARBA" id="ARBA00001974"/>
    </source>
</evidence>
<dbReference type="Gene3D" id="3.50.50.60">
    <property type="entry name" value="FAD/NAD(P)-binding domain"/>
    <property type="match status" value="1"/>
</dbReference>
<dbReference type="PANTHER" id="PTHR43004:SF19">
    <property type="entry name" value="BINDING MONOOXYGENASE, PUTATIVE (JCVI)-RELATED"/>
    <property type="match status" value="1"/>
</dbReference>
<dbReference type="Pfam" id="PF01494">
    <property type="entry name" value="FAD_binding_3"/>
    <property type="match status" value="1"/>
</dbReference>
<evidence type="ECO:0000256" key="2">
    <source>
        <dbReference type="ARBA" id="ARBA00022630"/>
    </source>
</evidence>
<dbReference type="SUPFAM" id="SSF51905">
    <property type="entry name" value="FAD/NAD(P)-binding domain"/>
    <property type="match status" value="1"/>
</dbReference>
<dbReference type="InterPro" id="IPR036188">
    <property type="entry name" value="FAD/NAD-bd_sf"/>
</dbReference>
<reference evidence="5 6" key="1">
    <citation type="submission" date="2022-06" db="EMBL/GenBank/DDBJ databases">
        <title>Janthinobacterium kumbetensis sp. nov., isolated from spring water in Turkey.</title>
        <authorList>
            <person name="Inan Bektas K."/>
            <person name="Belduz A.A."/>
            <person name="Canakci S."/>
            <person name="Nalcaoglu A."/>
            <person name="Ceylan E."/>
            <person name="Kati H."/>
        </authorList>
    </citation>
    <scope>NUCLEOTIDE SEQUENCE [LARGE SCALE GENOMIC DNA]</scope>
    <source>
        <strain evidence="5 6">GK</strain>
    </source>
</reference>
<dbReference type="InterPro" id="IPR002938">
    <property type="entry name" value="FAD-bd"/>
</dbReference>
<organism evidence="5 6">
    <name type="scientific">Janthinobacterium kumbetense</name>
    <dbReference type="NCBI Taxonomy" id="2950280"/>
    <lineage>
        <taxon>Bacteria</taxon>
        <taxon>Pseudomonadati</taxon>
        <taxon>Pseudomonadota</taxon>
        <taxon>Betaproteobacteria</taxon>
        <taxon>Burkholderiales</taxon>
        <taxon>Oxalobacteraceae</taxon>
        <taxon>Janthinobacterium</taxon>
    </lineage>
</organism>
<feature type="domain" description="FAD-binding" evidence="4">
    <location>
        <begin position="6"/>
        <end position="336"/>
    </location>
</feature>
<evidence type="ECO:0000313" key="6">
    <source>
        <dbReference type="Proteomes" id="UP001202243"/>
    </source>
</evidence>
<keyword evidence="2" id="KW-0285">Flavoprotein</keyword>
<dbReference type="PRINTS" id="PR00420">
    <property type="entry name" value="RNGMNOXGNASE"/>
</dbReference>
<sequence>MHNSDIEVIIVGAGPVGLTLACELRLASIRVTILERRPQRSAHSRALTIHGRTLEMLGLRGLDQRFVALGTSLSSGHYAGLDTRLDFSGFDTPHPYTLFLPQNTTERLLEERLLEDGVAIVRGALVEQTQQDDDGVTVAGTHDGAPFCLRARYLIGTDGARSLVRQQAGIAFDGVAATCSMLMGDVRLRHPPASPMLSLTNAAGSLMIVPLEQGRYRVITLNARRPQVAAAEAATVEELSQASTAIADYDFGLHDASWLSRFNDETRLARRYRQGRVFLAGDAAHIHMPAGGQGMNVGMQDAMNLGWKLAGVLKGYAPDSLLDSYHAERHPVGVSLQHNTLAQTAMLTRFDAHTLALRATISDMLAQPDVNRALASELSGFGVRYPISLGSDASAGSADWIGRRVPDWLLRLADGTAVGIHELLHAGKWLQLVVGNAAHTAQPYRFDAAWLTSLTIKPGCQPLAGIKSLLIRPDGYADHAV</sequence>
<keyword evidence="5" id="KW-0560">Oxidoreductase</keyword>
<protein>
    <submittedName>
        <fullName evidence="5">FAD-dependent monooxygenase</fullName>
    </submittedName>
</protein>
<dbReference type="PANTHER" id="PTHR43004">
    <property type="entry name" value="TRK SYSTEM POTASSIUM UPTAKE PROTEIN"/>
    <property type="match status" value="1"/>
</dbReference>
<dbReference type="Gene3D" id="3.40.30.120">
    <property type="match status" value="1"/>
</dbReference>
<accession>A0ABT0WNU7</accession>
<dbReference type="EMBL" id="JAMQGR010000002">
    <property type="protein sequence ID" value="MCM2565725.1"/>
    <property type="molecule type" value="Genomic_DNA"/>
</dbReference>
<dbReference type="Proteomes" id="UP001202243">
    <property type="component" value="Unassembled WGS sequence"/>
</dbReference>
<comment type="cofactor">
    <cofactor evidence="1">
        <name>FAD</name>
        <dbReference type="ChEBI" id="CHEBI:57692"/>
    </cofactor>
</comment>
<dbReference type="RefSeq" id="WP_251349424.1">
    <property type="nucleotide sequence ID" value="NZ_JAMQGR010000002.1"/>
</dbReference>
<dbReference type="InterPro" id="IPR050641">
    <property type="entry name" value="RIFMO-like"/>
</dbReference>
<comment type="caution">
    <text evidence="5">The sequence shown here is derived from an EMBL/GenBank/DDBJ whole genome shotgun (WGS) entry which is preliminary data.</text>
</comment>
<gene>
    <name evidence="5" type="ORF">NCG91_08940</name>
</gene>
<keyword evidence="5" id="KW-0503">Monooxygenase</keyword>
<name>A0ABT0WNU7_9BURK</name>